<accession>A0AAV4GJM6</accession>
<dbReference type="PANTHER" id="PTHR15934">
    <property type="entry name" value="RNA 2',3'-CYCLIC PHOSPHODIESTERASE"/>
    <property type="match status" value="1"/>
</dbReference>
<dbReference type="GO" id="GO:0010738">
    <property type="term" value="P:regulation of protein kinase A signaling"/>
    <property type="evidence" value="ECO:0007669"/>
    <property type="project" value="TreeGrafter"/>
</dbReference>
<dbReference type="GO" id="GO:0034237">
    <property type="term" value="F:protein kinase A regulatory subunit binding"/>
    <property type="evidence" value="ECO:0007669"/>
    <property type="project" value="TreeGrafter"/>
</dbReference>
<dbReference type="Pfam" id="PF10469">
    <property type="entry name" value="AKAP7_NLS"/>
    <property type="match status" value="1"/>
</dbReference>
<reference evidence="2 3" key="1">
    <citation type="journal article" date="2021" name="Elife">
        <title>Chloroplast acquisition without the gene transfer in kleptoplastic sea slugs, Plakobranchus ocellatus.</title>
        <authorList>
            <person name="Maeda T."/>
            <person name="Takahashi S."/>
            <person name="Yoshida T."/>
            <person name="Shimamura S."/>
            <person name="Takaki Y."/>
            <person name="Nagai Y."/>
            <person name="Toyoda A."/>
            <person name="Suzuki Y."/>
            <person name="Arimoto A."/>
            <person name="Ishii H."/>
            <person name="Satoh N."/>
            <person name="Nishiyama T."/>
            <person name="Hasebe M."/>
            <person name="Maruyama T."/>
            <person name="Minagawa J."/>
            <person name="Obokata J."/>
            <person name="Shigenobu S."/>
        </authorList>
    </citation>
    <scope>NUCLEOTIDE SEQUENCE [LARGE SCALE GENOMIC DNA]</scope>
</reference>
<dbReference type="InterPro" id="IPR052641">
    <property type="entry name" value="AKAP7_isoform_gamma"/>
</dbReference>
<dbReference type="EMBL" id="BMAT01001458">
    <property type="protein sequence ID" value="GFR85928.1"/>
    <property type="molecule type" value="Genomic_DNA"/>
</dbReference>
<dbReference type="GO" id="GO:0005829">
    <property type="term" value="C:cytosol"/>
    <property type="evidence" value="ECO:0007669"/>
    <property type="project" value="TreeGrafter"/>
</dbReference>
<dbReference type="InterPro" id="IPR009097">
    <property type="entry name" value="Cyclic_Pdiesterase"/>
</dbReference>
<evidence type="ECO:0000313" key="3">
    <source>
        <dbReference type="Proteomes" id="UP000762676"/>
    </source>
</evidence>
<dbReference type="PANTHER" id="PTHR15934:SF2">
    <property type="entry name" value="A-KINASE ANCHOR PROTEIN 7-LIKE PHOSPHOESTERASE DOMAIN-CONTAINING PROTEIN"/>
    <property type="match status" value="1"/>
</dbReference>
<evidence type="ECO:0000259" key="1">
    <source>
        <dbReference type="Pfam" id="PF10469"/>
    </source>
</evidence>
<organism evidence="2 3">
    <name type="scientific">Elysia marginata</name>
    <dbReference type="NCBI Taxonomy" id="1093978"/>
    <lineage>
        <taxon>Eukaryota</taxon>
        <taxon>Metazoa</taxon>
        <taxon>Spiralia</taxon>
        <taxon>Lophotrochozoa</taxon>
        <taxon>Mollusca</taxon>
        <taxon>Gastropoda</taxon>
        <taxon>Heterobranchia</taxon>
        <taxon>Euthyneura</taxon>
        <taxon>Panpulmonata</taxon>
        <taxon>Sacoglossa</taxon>
        <taxon>Placobranchoidea</taxon>
        <taxon>Plakobranchidae</taxon>
        <taxon>Elysia</taxon>
    </lineage>
</organism>
<protein>
    <submittedName>
        <fullName evidence="2">Leukocyte receptor cluster member 9-like</fullName>
    </submittedName>
</protein>
<evidence type="ECO:0000313" key="2">
    <source>
        <dbReference type="EMBL" id="GFR85928.1"/>
    </source>
</evidence>
<comment type="caution">
    <text evidence="2">The sequence shown here is derived from an EMBL/GenBank/DDBJ whole genome shotgun (WGS) entry which is preliminary data.</text>
</comment>
<keyword evidence="3" id="KW-1185">Reference proteome</keyword>
<proteinExistence type="predicted"/>
<dbReference type="Gene3D" id="3.90.1140.10">
    <property type="entry name" value="Cyclic phosphodiesterase"/>
    <property type="match status" value="1"/>
</dbReference>
<dbReference type="InterPro" id="IPR019510">
    <property type="entry name" value="AKAP7-like_phosphoesterase"/>
</dbReference>
<gene>
    <name evidence="2" type="ORF">ElyMa_000707900</name>
</gene>
<feature type="domain" description="A-kinase anchor protein 7-like phosphoesterase" evidence="1">
    <location>
        <begin position="217"/>
        <end position="410"/>
    </location>
</feature>
<keyword evidence="2" id="KW-0675">Receptor</keyword>
<name>A0AAV4GJM6_9GAST</name>
<dbReference type="Proteomes" id="UP000762676">
    <property type="component" value="Unassembled WGS sequence"/>
</dbReference>
<sequence length="412" mass="46828">MAAGQVPPRETSSQPNAFVTKLGESYPQCDIRETADLKGHYLISVQPKINIDLKLDFRVSKEDSQSMSFLSLASRSFSKKDLQPLQRSLELQMAISTKRQVLTEALNLVNDFVKSEGLLEKDKTVSCKKKKKKTISVKHDGCVKANREQSDILNEKTVLKKKDKRGKGISRKLNLSDDSVAGDSSEEELTPSSIYGSALQEHTQNVVCSILPMSARPTHFMAIRVRSKSILDGLMAAQKELVSQEPLLEKGAFDPEIFHLTLLTLGLDSLKDIENCIQALETMSSSLEKTCPLQPFIIHSMSQFYNRAIFAKVKVEQDFLDFREHLRNELMSFNVEIRDMYENFNPHLTIIKVKRPERKLFGSRNIQPAIYSHLKDVVFGEQMVDEIHLCSMDGQRREDGFYTSLFEIRFNS</sequence>
<dbReference type="SUPFAM" id="SSF55144">
    <property type="entry name" value="LigT-like"/>
    <property type="match status" value="1"/>
</dbReference>
<dbReference type="AlphaFoldDB" id="A0AAV4GJM6"/>